<comment type="caution">
    <text evidence="14">The sequence shown here is derived from an EMBL/GenBank/DDBJ whole genome shotgun (WGS) entry which is preliminary data.</text>
</comment>
<dbReference type="PANTHER" id="PTHR38839">
    <property type="entry name" value="TRANSCRIPTIONAL REGULATOR WHID-RELATED"/>
    <property type="match status" value="1"/>
</dbReference>
<evidence type="ECO:0000256" key="2">
    <source>
        <dbReference type="ARBA" id="ARBA00004496"/>
    </source>
</evidence>
<dbReference type="AlphaFoldDB" id="A0A3E0GXK0"/>
<evidence type="ECO:0000256" key="11">
    <source>
        <dbReference type="ARBA" id="ARBA00023163"/>
    </source>
</evidence>
<evidence type="ECO:0000256" key="5">
    <source>
        <dbReference type="ARBA" id="ARBA00022723"/>
    </source>
</evidence>
<evidence type="ECO:0000256" key="8">
    <source>
        <dbReference type="ARBA" id="ARBA00023015"/>
    </source>
</evidence>
<keyword evidence="10" id="KW-1015">Disulfide bond</keyword>
<organism evidence="14 15">
    <name type="scientific">Kutzneria buriramensis</name>
    <dbReference type="NCBI Taxonomy" id="1045776"/>
    <lineage>
        <taxon>Bacteria</taxon>
        <taxon>Bacillati</taxon>
        <taxon>Actinomycetota</taxon>
        <taxon>Actinomycetes</taxon>
        <taxon>Pseudonocardiales</taxon>
        <taxon>Pseudonocardiaceae</taxon>
        <taxon>Kutzneria</taxon>
    </lineage>
</organism>
<keyword evidence="6" id="KW-0408">Iron</keyword>
<evidence type="ECO:0000256" key="7">
    <source>
        <dbReference type="ARBA" id="ARBA00023014"/>
    </source>
</evidence>
<reference evidence="14 15" key="1">
    <citation type="submission" date="2018-08" db="EMBL/GenBank/DDBJ databases">
        <title>Genomic Encyclopedia of Archaeal and Bacterial Type Strains, Phase II (KMG-II): from individual species to whole genera.</title>
        <authorList>
            <person name="Goeker M."/>
        </authorList>
    </citation>
    <scope>NUCLEOTIDE SEQUENCE [LARGE SCALE GENOMIC DNA]</scope>
    <source>
        <strain evidence="14 15">DSM 45791</strain>
    </source>
</reference>
<comment type="similarity">
    <text evidence="3">Belongs to the WhiB family.</text>
</comment>
<evidence type="ECO:0000256" key="12">
    <source>
        <dbReference type="SAM" id="MobiDB-lite"/>
    </source>
</evidence>
<comment type="cofactor">
    <cofactor evidence="1">
        <name>[4Fe-4S] cluster</name>
        <dbReference type="ChEBI" id="CHEBI:49883"/>
    </cofactor>
</comment>
<keyword evidence="15" id="KW-1185">Reference proteome</keyword>
<dbReference type="GO" id="GO:0051539">
    <property type="term" value="F:4 iron, 4 sulfur cluster binding"/>
    <property type="evidence" value="ECO:0007669"/>
    <property type="project" value="UniProtKB-KW"/>
</dbReference>
<dbReference type="GO" id="GO:0005737">
    <property type="term" value="C:cytoplasm"/>
    <property type="evidence" value="ECO:0007669"/>
    <property type="project" value="UniProtKB-SubCell"/>
</dbReference>
<evidence type="ECO:0000256" key="3">
    <source>
        <dbReference type="ARBA" id="ARBA00006597"/>
    </source>
</evidence>
<proteinExistence type="inferred from homology"/>
<evidence type="ECO:0000256" key="4">
    <source>
        <dbReference type="ARBA" id="ARBA00022485"/>
    </source>
</evidence>
<feature type="region of interest" description="Disordered" evidence="12">
    <location>
        <begin position="67"/>
        <end position="88"/>
    </location>
</feature>
<evidence type="ECO:0000256" key="1">
    <source>
        <dbReference type="ARBA" id="ARBA00001966"/>
    </source>
</evidence>
<dbReference type="GO" id="GO:0047134">
    <property type="term" value="F:protein-disulfide reductase [NAD(P)H] activity"/>
    <property type="evidence" value="ECO:0007669"/>
    <property type="project" value="TreeGrafter"/>
</dbReference>
<name>A0A3E0GXK0_9PSEU</name>
<dbReference type="GO" id="GO:0045454">
    <property type="term" value="P:cell redox homeostasis"/>
    <property type="evidence" value="ECO:0007669"/>
    <property type="project" value="TreeGrafter"/>
</dbReference>
<dbReference type="OrthoDB" id="4381475at2"/>
<evidence type="ECO:0000256" key="9">
    <source>
        <dbReference type="ARBA" id="ARBA00023125"/>
    </source>
</evidence>
<evidence type="ECO:0000259" key="13">
    <source>
        <dbReference type="PROSITE" id="PS51674"/>
    </source>
</evidence>
<dbReference type="PROSITE" id="PS51674">
    <property type="entry name" value="4FE4S_WBL"/>
    <property type="match status" value="1"/>
</dbReference>
<dbReference type="GO" id="GO:0003677">
    <property type="term" value="F:DNA binding"/>
    <property type="evidence" value="ECO:0007669"/>
    <property type="project" value="UniProtKB-KW"/>
</dbReference>
<dbReference type="RefSeq" id="WP_116180819.1">
    <property type="nucleotide sequence ID" value="NZ_CP144376.1"/>
</dbReference>
<dbReference type="Pfam" id="PF02467">
    <property type="entry name" value="Whib"/>
    <property type="match status" value="1"/>
</dbReference>
<gene>
    <name evidence="14" type="ORF">BCF44_12216</name>
</gene>
<dbReference type="InterPro" id="IPR003482">
    <property type="entry name" value="Whib"/>
</dbReference>
<dbReference type="EMBL" id="QUNO01000022">
    <property type="protein sequence ID" value="REH30993.1"/>
    <property type="molecule type" value="Genomic_DNA"/>
</dbReference>
<protein>
    <submittedName>
        <fullName evidence="14">WhiB family redox-sensing transcriptional regulator</fullName>
    </submittedName>
</protein>
<keyword evidence="9" id="KW-0238">DNA-binding</keyword>
<evidence type="ECO:0000256" key="10">
    <source>
        <dbReference type="ARBA" id="ARBA00023157"/>
    </source>
</evidence>
<keyword evidence="4" id="KW-0004">4Fe-4S</keyword>
<dbReference type="GO" id="GO:0046872">
    <property type="term" value="F:metal ion binding"/>
    <property type="evidence" value="ECO:0007669"/>
    <property type="project" value="UniProtKB-KW"/>
</dbReference>
<keyword evidence="5" id="KW-0479">Metal-binding</keyword>
<keyword evidence="11" id="KW-0804">Transcription</keyword>
<comment type="subcellular location">
    <subcellularLocation>
        <location evidence="2">Cytoplasm</location>
    </subcellularLocation>
</comment>
<dbReference type="GO" id="GO:0045892">
    <property type="term" value="P:negative regulation of DNA-templated transcription"/>
    <property type="evidence" value="ECO:0007669"/>
    <property type="project" value="TreeGrafter"/>
</dbReference>
<dbReference type="Proteomes" id="UP000256269">
    <property type="component" value="Unassembled WGS sequence"/>
</dbReference>
<evidence type="ECO:0000256" key="6">
    <source>
        <dbReference type="ARBA" id="ARBA00023004"/>
    </source>
</evidence>
<sequence length="88" mass="9742">MTAACRTGPPDTADWRDRAACARHPEPDIFFPTGRGTEEVQAKNICGRCPVAEECVREAVRTGSMGIWASTSTRQRQRRHRAAPTARC</sequence>
<accession>A0A3E0GXK0</accession>
<evidence type="ECO:0000313" key="15">
    <source>
        <dbReference type="Proteomes" id="UP000256269"/>
    </source>
</evidence>
<evidence type="ECO:0000313" key="14">
    <source>
        <dbReference type="EMBL" id="REH30993.1"/>
    </source>
</evidence>
<dbReference type="InterPro" id="IPR034768">
    <property type="entry name" value="4FE4S_WBL"/>
</dbReference>
<keyword evidence="7" id="KW-0411">Iron-sulfur</keyword>
<feature type="domain" description="4Fe-4S Wbl-type" evidence="13">
    <location>
        <begin position="20"/>
        <end position="78"/>
    </location>
</feature>
<keyword evidence="8" id="KW-0805">Transcription regulation</keyword>